<dbReference type="PROSITE" id="PS00981">
    <property type="entry name" value="G_PROTEIN_RECEP_F3_3"/>
    <property type="match status" value="2"/>
</dbReference>
<feature type="transmembrane region" description="Helical" evidence="12">
    <location>
        <begin position="1370"/>
        <end position="1393"/>
    </location>
</feature>
<dbReference type="InterPro" id="IPR001828">
    <property type="entry name" value="ANF_lig-bd_rcpt"/>
</dbReference>
<keyword evidence="10" id="KW-0325">Glycoprotein</keyword>
<dbReference type="GO" id="GO:0005886">
    <property type="term" value="C:plasma membrane"/>
    <property type="evidence" value="ECO:0007669"/>
    <property type="project" value="UniProtKB-SubCell"/>
</dbReference>
<feature type="transmembrane region" description="Helical" evidence="12">
    <location>
        <begin position="1146"/>
        <end position="1169"/>
    </location>
</feature>
<keyword evidence="4 12" id="KW-0812">Transmembrane</keyword>
<evidence type="ECO:0000259" key="14">
    <source>
        <dbReference type="PROSITE" id="PS50259"/>
    </source>
</evidence>
<comment type="subcellular location">
    <subcellularLocation>
        <location evidence="1">Cell membrane</location>
        <topology evidence="1">Multi-pass membrane protein</topology>
    </subcellularLocation>
</comment>
<keyword evidence="5 13" id="KW-0732">Signal</keyword>
<evidence type="ECO:0000256" key="13">
    <source>
        <dbReference type="SAM" id="SignalP"/>
    </source>
</evidence>
<dbReference type="Gene3D" id="3.40.50.2300">
    <property type="match status" value="4"/>
</dbReference>
<feature type="transmembrane region" description="Helical" evidence="12">
    <location>
        <begin position="1338"/>
        <end position="1358"/>
    </location>
</feature>
<dbReference type="InterPro" id="IPR000337">
    <property type="entry name" value="GPCR_3"/>
</dbReference>
<evidence type="ECO:0000256" key="9">
    <source>
        <dbReference type="ARBA" id="ARBA00023170"/>
    </source>
</evidence>
<dbReference type="FunFam" id="2.10.50.30:FF:000002">
    <property type="entry name" value="Vomeronasal 2 receptor, h1"/>
    <property type="match status" value="1"/>
</dbReference>
<evidence type="ECO:0000256" key="8">
    <source>
        <dbReference type="ARBA" id="ARBA00023136"/>
    </source>
</evidence>
<feature type="transmembrane region" description="Helical" evidence="12">
    <location>
        <begin position="571"/>
        <end position="590"/>
    </location>
</feature>
<dbReference type="CDD" id="cd15283">
    <property type="entry name" value="7tmC_V2R_pheromone"/>
    <property type="match status" value="1"/>
</dbReference>
<protein>
    <recommendedName>
        <fullName evidence="14">G-protein coupled receptors family 3 profile domain-containing protein</fullName>
    </recommendedName>
</protein>
<name>A0AAV1FYG1_XYRNO</name>
<dbReference type="InterPro" id="IPR000068">
    <property type="entry name" value="GPCR_3_Ca_sens_rcpt-rel"/>
</dbReference>
<feature type="transmembrane region" description="Helical" evidence="12">
    <location>
        <begin position="1214"/>
        <end position="1238"/>
    </location>
</feature>
<dbReference type="FunFam" id="3.40.50.2300:FF:000016">
    <property type="entry name" value="Taste 1 receptor member 2"/>
    <property type="match status" value="2"/>
</dbReference>
<dbReference type="InterPro" id="IPR017979">
    <property type="entry name" value="GPCR_3_CS"/>
</dbReference>
<dbReference type="PROSITE" id="PS50259">
    <property type="entry name" value="G_PROTEIN_RECEP_F3_4"/>
    <property type="match status" value="2"/>
</dbReference>
<accession>A0AAV1FYG1</accession>
<dbReference type="PANTHER" id="PTHR24061:SF519">
    <property type="entry name" value="EXTRACELLULAR CALCIUM-SENSING RECEPTOR-LIKE"/>
    <property type="match status" value="1"/>
</dbReference>
<keyword evidence="9" id="KW-0675">Receptor</keyword>
<evidence type="ECO:0000313" key="16">
    <source>
        <dbReference type="Proteomes" id="UP001178508"/>
    </source>
</evidence>
<evidence type="ECO:0000256" key="12">
    <source>
        <dbReference type="SAM" id="Phobius"/>
    </source>
</evidence>
<feature type="domain" description="G-protein coupled receptors family 3 profile" evidence="14">
    <location>
        <begin position="1144"/>
        <end position="1408"/>
    </location>
</feature>
<keyword evidence="8 12" id="KW-0472">Membrane</keyword>
<feature type="chain" id="PRO_5043987504" description="G-protein coupled receptors family 3 profile domain-containing protein" evidence="13">
    <location>
        <begin position="19"/>
        <end position="1408"/>
    </location>
</feature>
<keyword evidence="3" id="KW-1003">Cell membrane</keyword>
<evidence type="ECO:0000256" key="10">
    <source>
        <dbReference type="ARBA" id="ARBA00023180"/>
    </source>
</evidence>
<sequence>MMGWIVVVLFVLLAGTKSENQTCRVIGRTGFMEFAKDGDLILGGVFALSSTRKIIDNGYKEPPSEYCQKLNDRELKFARTVMFTMEEINRDTELLPGVSLGYRLYNGCGSENLIRATIEAVTREDPNGCSGQIQAVLGHSSSGISDDMNIMLSSMSIPQVSHLSTCACLSDKKTYPTFFRTVPSDRFQITALVQLMKYFDWRWVGIVHSKGMYAREGSAEFIKEAIKEGICVEYLLTFDKSKLETFDTIIKTQEVSTSKVVLMFMSFYYIKLFMSNLENYNITGKQWVGTEAWIMQEQLASVERMRLLQGAMGFALPEASIPGLGDFLLSWKPSDEPQSEMLKSFWEKFFDCSFSPSNDSTLCNGTEDLKTVSSPYTDVTQFRPENNVYKAVYLVAYAIHALLQCKNGSNPTTGKPCIDKSQVRPKLVLEHIKHVNFTTRNGAKVFFDENGESVAQYDLMNWQIKEDGSVEIINIGQYDTSFPEGKKFKLKDNIKIVWGGDHKELCFLCSLTFIGRPSEWSCMLRHTAFGITFVLCISCVLGKTIVVLMAFRATLPGSNVMKWFGPVQQRLSVLTFTLVQVLICILWLTINPPFPKKNLQYYKEKIILECALGSPIGFWAVLGYIGLLALLCFLLAFLARKLPDNFNEAKLITFSMLIFCAVWITFIPAYVSSPGKFTVAVEIFAILASSFAISALIAESGSTQSLTVAGALGPFQVPIVSYFSTCACLSDRTKYPTFFRTIPSDYFQAKALAALVKRFGWQWIGAIQSDNDYGRNGIQAFTEEVRRYGVCIAFVGTILRTYPMEKILEVVEMIKQSTVKVILAFVPEGDFYPLMQEVVKQNITGIQWIASEAWITAARPSTPEMYQAFGGALGFVVQKMAIPKLKPFLTNISPYTDPSAAFVKDFWEMMVGCRLLSAGEHTGTETMHEVCTGNETFMNPQDVFFDVTQLRVSYNVYKAVYAIAHALHQLVFCQPVGGKIMKPCLNLSDIQPKEVTDRLQRVNFRNQFGDDVFFDANGDPPASYDIINWQLRDGQVQHVTVGHFTSTADGDYKLSVKDKDIVWRTGEKVPKSMCSDICPEGTRKAQIKGKPTCCFDCLPCADGTIANSTGAADCTPCPREFWSNERKDECIPKTVEFLTYAEPMGIALSVVSLLGASLSLVTMIVFICYRETPVIKASNSELSCFLLFSLFLCFLCPLTFIGRPTVWTCMLRHTAFGVTFALCISCVLGKTIVVVTAFRATIPGKKVAEKFGPAQQRIIVCSCTLIQIVICVLWLKLKPPFPDMVFRYSNKKIVLECNTGSEAAFYAVLGYIGILAIICLILAFLARKLPDNFNEAKFITFSMLIFCAVWITFIPAYVSSPGKFTVAVEIFAILSSAFGLLISIFAPKCYIILIKPEKNTKKHVMGKV</sequence>
<keyword evidence="11" id="KW-0807">Transducer</keyword>
<organism evidence="15 16">
    <name type="scientific">Xyrichtys novacula</name>
    <name type="common">Pearly razorfish</name>
    <name type="synonym">Hemipteronotus novacula</name>
    <dbReference type="NCBI Taxonomy" id="13765"/>
    <lineage>
        <taxon>Eukaryota</taxon>
        <taxon>Metazoa</taxon>
        <taxon>Chordata</taxon>
        <taxon>Craniata</taxon>
        <taxon>Vertebrata</taxon>
        <taxon>Euteleostomi</taxon>
        <taxon>Actinopterygii</taxon>
        <taxon>Neopterygii</taxon>
        <taxon>Teleostei</taxon>
        <taxon>Neoteleostei</taxon>
        <taxon>Acanthomorphata</taxon>
        <taxon>Eupercaria</taxon>
        <taxon>Labriformes</taxon>
        <taxon>Labridae</taxon>
        <taxon>Xyrichtys</taxon>
    </lineage>
</organism>
<feature type="transmembrane region" description="Helical" evidence="12">
    <location>
        <begin position="1258"/>
        <end position="1277"/>
    </location>
</feature>
<dbReference type="InterPro" id="IPR038550">
    <property type="entry name" value="GPCR_3_9-Cys_sf"/>
</dbReference>
<feature type="transmembrane region" description="Helical" evidence="12">
    <location>
        <begin position="616"/>
        <end position="639"/>
    </location>
</feature>
<evidence type="ECO:0000256" key="7">
    <source>
        <dbReference type="ARBA" id="ARBA00023040"/>
    </source>
</evidence>
<dbReference type="Pfam" id="PF00003">
    <property type="entry name" value="7tm_3"/>
    <property type="match status" value="1"/>
</dbReference>
<evidence type="ECO:0000256" key="3">
    <source>
        <dbReference type="ARBA" id="ARBA00022475"/>
    </source>
</evidence>
<evidence type="ECO:0000256" key="1">
    <source>
        <dbReference type="ARBA" id="ARBA00004651"/>
    </source>
</evidence>
<dbReference type="Pfam" id="PF07562">
    <property type="entry name" value="NCD3G"/>
    <property type="match status" value="1"/>
</dbReference>
<proteinExistence type="inferred from homology"/>
<dbReference type="InterPro" id="IPR004073">
    <property type="entry name" value="GPCR_3_vmron_rcpt_2"/>
</dbReference>
<evidence type="ECO:0000256" key="5">
    <source>
        <dbReference type="ARBA" id="ARBA00022729"/>
    </source>
</evidence>
<feature type="signal peptide" evidence="13">
    <location>
        <begin position="1"/>
        <end position="18"/>
    </location>
</feature>
<dbReference type="Pfam" id="PF01094">
    <property type="entry name" value="ANF_receptor"/>
    <property type="match status" value="2"/>
</dbReference>
<dbReference type="PRINTS" id="PR00248">
    <property type="entry name" value="GPCRMGR"/>
</dbReference>
<gene>
    <name evidence="15" type="ORF">XNOV1_A004662</name>
</gene>
<dbReference type="InterPro" id="IPR028082">
    <property type="entry name" value="Peripla_BP_I"/>
</dbReference>
<dbReference type="Proteomes" id="UP001178508">
    <property type="component" value="Chromosome 10"/>
</dbReference>
<feature type="transmembrane region" description="Helical" evidence="12">
    <location>
        <begin position="651"/>
        <end position="671"/>
    </location>
</feature>
<dbReference type="SUPFAM" id="SSF53822">
    <property type="entry name" value="Periplasmic binding protein-like I"/>
    <property type="match status" value="2"/>
</dbReference>
<reference evidence="15" key="1">
    <citation type="submission" date="2023-08" db="EMBL/GenBank/DDBJ databases">
        <authorList>
            <person name="Alioto T."/>
            <person name="Alioto T."/>
            <person name="Gomez Garrido J."/>
        </authorList>
    </citation>
    <scope>NUCLEOTIDE SEQUENCE</scope>
</reference>
<evidence type="ECO:0000256" key="11">
    <source>
        <dbReference type="ARBA" id="ARBA00023224"/>
    </source>
</evidence>
<feature type="transmembrane region" description="Helical" evidence="12">
    <location>
        <begin position="1303"/>
        <end position="1326"/>
    </location>
</feature>
<keyword evidence="6 12" id="KW-1133">Transmembrane helix</keyword>
<comment type="similarity">
    <text evidence="2">Belongs to the G-protein coupled receptor 3 family.</text>
</comment>
<evidence type="ECO:0000313" key="15">
    <source>
        <dbReference type="EMBL" id="CAJ1065297.1"/>
    </source>
</evidence>
<keyword evidence="16" id="KW-1185">Reference proteome</keyword>
<feature type="transmembrane region" description="Helical" evidence="12">
    <location>
        <begin position="528"/>
        <end position="551"/>
    </location>
</feature>
<feature type="transmembrane region" description="Helical" evidence="12">
    <location>
        <begin position="1181"/>
        <end position="1202"/>
    </location>
</feature>
<evidence type="ECO:0000256" key="2">
    <source>
        <dbReference type="ARBA" id="ARBA00007242"/>
    </source>
</evidence>
<dbReference type="InterPro" id="IPR017978">
    <property type="entry name" value="GPCR_3_C"/>
</dbReference>
<dbReference type="GO" id="GO:0004930">
    <property type="term" value="F:G protein-coupled receptor activity"/>
    <property type="evidence" value="ECO:0007669"/>
    <property type="project" value="UniProtKB-KW"/>
</dbReference>
<evidence type="ECO:0000256" key="4">
    <source>
        <dbReference type="ARBA" id="ARBA00022692"/>
    </source>
</evidence>
<keyword evidence="7" id="KW-0297">G-protein coupled receptor</keyword>
<dbReference type="Gene3D" id="2.10.50.30">
    <property type="entry name" value="GPCR, family 3, nine cysteines domain"/>
    <property type="match status" value="1"/>
</dbReference>
<evidence type="ECO:0000256" key="6">
    <source>
        <dbReference type="ARBA" id="ARBA00022989"/>
    </source>
</evidence>
<dbReference type="PANTHER" id="PTHR24061">
    <property type="entry name" value="CALCIUM-SENSING RECEPTOR-RELATED"/>
    <property type="match status" value="1"/>
</dbReference>
<dbReference type="PRINTS" id="PR01535">
    <property type="entry name" value="VOMERONASL2R"/>
</dbReference>
<dbReference type="InterPro" id="IPR011500">
    <property type="entry name" value="GPCR_3_9-Cys_dom"/>
</dbReference>
<dbReference type="EMBL" id="OY660873">
    <property type="protein sequence ID" value="CAJ1065297.1"/>
    <property type="molecule type" value="Genomic_DNA"/>
</dbReference>
<feature type="domain" description="G-protein coupled receptors family 3 profile" evidence="14">
    <location>
        <begin position="505"/>
        <end position="697"/>
    </location>
</feature>